<evidence type="ECO:0000256" key="1">
    <source>
        <dbReference type="ARBA" id="ARBA00004127"/>
    </source>
</evidence>
<keyword evidence="3 9" id="KW-0997">Cell inner membrane</keyword>
<comment type="catalytic activity">
    <reaction evidence="9">
        <text>[(1-&gt;4)-beta-D-glucosyl](n) + UDP-alpha-D-glucose = [(1-&gt;4)-beta-D-glucosyl](n+1) + UDP + H(+)</text>
        <dbReference type="Rhea" id="RHEA:19929"/>
        <dbReference type="Rhea" id="RHEA-COMP:10033"/>
        <dbReference type="Rhea" id="RHEA-COMP:10034"/>
        <dbReference type="ChEBI" id="CHEBI:15378"/>
        <dbReference type="ChEBI" id="CHEBI:18246"/>
        <dbReference type="ChEBI" id="CHEBI:58223"/>
        <dbReference type="ChEBI" id="CHEBI:58885"/>
        <dbReference type="EC" id="2.4.1.12"/>
    </reaction>
</comment>
<feature type="transmembrane region" description="Helical" evidence="9">
    <location>
        <begin position="55"/>
        <end position="71"/>
    </location>
</feature>
<feature type="transmembrane region" description="Helical" evidence="9">
    <location>
        <begin position="29"/>
        <end position="48"/>
    </location>
</feature>
<feature type="transmembrane region" description="Helical" evidence="9">
    <location>
        <begin position="692"/>
        <end position="711"/>
    </location>
</feature>
<organism evidence="11 12">
    <name type="scientific">Pseudoxanthobacter soli DSM 19599</name>
    <dbReference type="NCBI Taxonomy" id="1123029"/>
    <lineage>
        <taxon>Bacteria</taxon>
        <taxon>Pseudomonadati</taxon>
        <taxon>Pseudomonadota</taxon>
        <taxon>Alphaproteobacteria</taxon>
        <taxon>Hyphomicrobiales</taxon>
        <taxon>Segnochrobactraceae</taxon>
        <taxon>Pseudoxanthobacter</taxon>
    </lineage>
</organism>
<keyword evidence="5 9" id="KW-0808">Transferase</keyword>
<dbReference type="EC" id="2.4.1.12" evidence="9"/>
<dbReference type="STRING" id="1123029.SAMN02745172_03799"/>
<dbReference type="InterPro" id="IPR003919">
    <property type="entry name" value="Cell_synth_A"/>
</dbReference>
<dbReference type="Pfam" id="PF07238">
    <property type="entry name" value="PilZ"/>
    <property type="match status" value="1"/>
</dbReference>
<dbReference type="PANTHER" id="PTHR43867">
    <property type="entry name" value="CELLULOSE SYNTHASE CATALYTIC SUBUNIT A [UDP-FORMING]"/>
    <property type="match status" value="1"/>
</dbReference>
<dbReference type="Gene3D" id="2.40.10.220">
    <property type="entry name" value="predicted glycosyltransferase like domains"/>
    <property type="match status" value="1"/>
</dbReference>
<dbReference type="InterPro" id="IPR029044">
    <property type="entry name" value="Nucleotide-diphossugar_trans"/>
</dbReference>
<protein>
    <recommendedName>
        <fullName evidence="9">Cellulose synthase catalytic subunit [UDP-forming]</fullName>
        <ecNumber evidence="9">2.4.1.12</ecNumber>
    </recommendedName>
</protein>
<dbReference type="Gene3D" id="3.90.550.10">
    <property type="entry name" value="Spore Coat Polysaccharide Biosynthesis Protein SpsA, Chain A"/>
    <property type="match status" value="1"/>
</dbReference>
<reference evidence="11 12" key="1">
    <citation type="submission" date="2016-12" db="EMBL/GenBank/DDBJ databases">
        <authorList>
            <person name="Song W.-J."/>
            <person name="Kurnit D.M."/>
        </authorList>
    </citation>
    <scope>NUCLEOTIDE SEQUENCE [LARGE SCALE GENOMIC DNA]</scope>
    <source>
        <strain evidence="11 12">DSM 19599</strain>
    </source>
</reference>
<dbReference type="RefSeq" id="WP_073631633.1">
    <property type="nucleotide sequence ID" value="NZ_FRXO01000010.1"/>
</dbReference>
<dbReference type="GO" id="GO:0035438">
    <property type="term" value="F:cyclic-di-GMP binding"/>
    <property type="evidence" value="ECO:0007669"/>
    <property type="project" value="InterPro"/>
</dbReference>
<keyword evidence="7 9" id="KW-1133">Transmembrane helix</keyword>
<evidence type="ECO:0000256" key="3">
    <source>
        <dbReference type="ARBA" id="ARBA00022519"/>
    </source>
</evidence>
<keyword evidence="12" id="KW-1185">Reference proteome</keyword>
<keyword evidence="4 9" id="KW-0328">Glycosyltransferase</keyword>
<dbReference type="AlphaFoldDB" id="A0A1M7ZQE2"/>
<dbReference type="GO" id="GO:0016760">
    <property type="term" value="F:cellulose synthase (UDP-forming) activity"/>
    <property type="evidence" value="ECO:0007669"/>
    <property type="project" value="UniProtKB-EC"/>
</dbReference>
<dbReference type="InterPro" id="IPR009875">
    <property type="entry name" value="PilZ_domain"/>
</dbReference>
<comment type="subcellular location">
    <subcellularLocation>
        <location evidence="9">Cell inner membrane</location>
    </subcellularLocation>
    <subcellularLocation>
        <location evidence="1">Endomembrane system</location>
        <topology evidence="1">Multi-pass membrane protein</topology>
    </subcellularLocation>
</comment>
<dbReference type="SUPFAM" id="SSF141371">
    <property type="entry name" value="PilZ domain-like"/>
    <property type="match status" value="1"/>
</dbReference>
<feature type="transmembrane region" description="Helical" evidence="9">
    <location>
        <begin position="509"/>
        <end position="528"/>
    </location>
</feature>
<sequence length="722" mass="81264">MTKAFATLAWGLTTVVVLFLITQPISLQAHLIVGIIVVLVLTAIKWFPSVGLRRQVFLALGTTIILRYVYWRSTSTIPPINQPENFIPGVILYIFEMYSVLMLALSLFTVADPTARKPAPPPAPETAPSVDIFIPTYNEDEILLATTVAAAVALDYPKDRLKVYLLDDGGTDQKCNSSNAAAALEAQQRRVALQKMCADLGATYLTRARNEHAKAGNLNAALEKTNGDLVAVFDADHCPTRDFLQNTVGFFVADPKLFLVQTPHFFINPDPLEHNLNTFERMPSENEQFYGMVQRGLDRWDASFFCGSAALLRRQALKITNGFSGVSITEDCETALELHAQGWHSVYLEKPMIAGLQPETFANFIGQRSRWAQGMLQILILKNPIGRPGLTLAQRLCYMTNPLFWLFPIGRLVFLISPLLYLFFGLQIFSSSGGEFFAYTFTYMIVNMMIQNYLYGKYRWPWISELYEYIQSIYLFRAIVAVVLNPRKPTFKVTSKGDTLDENQVSELAAPYFIMFAILLVGVGATVWRMYSQPYLSDITMVVGGWNVFNLLMAAAAIGVVAERRNLRRAPRVEMSRTGELEFDGQVVPAMIEDGSMGGVRLRPLIPMDREPERMSKVVLRFETKSDIPNDGLPMVVRNVARDGEGVHFGCQPTREKPVHVKLIADLVFGDSTQWSNFQQRRRRTIGVLHGTLFYLHLAAFHSLRGLSYLLRRRRKPAKARA</sequence>
<keyword evidence="9" id="KW-0973">c-di-GMP</keyword>
<dbReference type="Proteomes" id="UP000186406">
    <property type="component" value="Unassembled WGS sequence"/>
</dbReference>
<evidence type="ECO:0000313" key="12">
    <source>
        <dbReference type="Proteomes" id="UP000186406"/>
    </source>
</evidence>
<dbReference type="CDD" id="cd06421">
    <property type="entry name" value="CESA_CelA_like"/>
    <property type="match status" value="1"/>
</dbReference>
<evidence type="ECO:0000256" key="5">
    <source>
        <dbReference type="ARBA" id="ARBA00022679"/>
    </source>
</evidence>
<dbReference type="PANTHER" id="PTHR43867:SF2">
    <property type="entry name" value="CELLULOSE SYNTHASE CATALYTIC SUBUNIT A [UDP-FORMING]"/>
    <property type="match status" value="1"/>
</dbReference>
<dbReference type="GO" id="GO:0012505">
    <property type="term" value="C:endomembrane system"/>
    <property type="evidence" value="ECO:0007669"/>
    <property type="project" value="UniProtKB-SubCell"/>
</dbReference>
<dbReference type="PRINTS" id="PR01439">
    <property type="entry name" value="CELLSNTHASEA"/>
</dbReference>
<name>A0A1M7ZQE2_9HYPH</name>
<keyword evidence="8 9" id="KW-0472">Membrane</keyword>
<feature type="transmembrane region" description="Helical" evidence="9">
    <location>
        <begin position="540"/>
        <end position="562"/>
    </location>
</feature>
<feature type="transmembrane region" description="Helical" evidence="9">
    <location>
        <begin position="403"/>
        <end position="424"/>
    </location>
</feature>
<feature type="transmembrane region" description="Helical" evidence="9">
    <location>
        <begin position="91"/>
        <end position="111"/>
    </location>
</feature>
<dbReference type="EMBL" id="FRXO01000010">
    <property type="protein sequence ID" value="SHO67133.1"/>
    <property type="molecule type" value="Genomic_DNA"/>
</dbReference>
<evidence type="ECO:0000259" key="10">
    <source>
        <dbReference type="Pfam" id="PF07238"/>
    </source>
</evidence>
<dbReference type="GO" id="GO:0030244">
    <property type="term" value="P:cellulose biosynthetic process"/>
    <property type="evidence" value="ECO:0007669"/>
    <property type="project" value="UniProtKB-KW"/>
</dbReference>
<evidence type="ECO:0000256" key="9">
    <source>
        <dbReference type="RuleBase" id="RU365020"/>
    </source>
</evidence>
<dbReference type="GO" id="GO:0006011">
    <property type="term" value="P:UDP-alpha-D-glucose metabolic process"/>
    <property type="evidence" value="ECO:0007669"/>
    <property type="project" value="InterPro"/>
</dbReference>
<gene>
    <name evidence="11" type="ORF">SAMN02745172_03799</name>
</gene>
<dbReference type="OrthoDB" id="9806824at2"/>
<feature type="domain" description="PilZ" evidence="10">
    <location>
        <begin position="567"/>
        <end position="669"/>
    </location>
</feature>
<dbReference type="Pfam" id="PF13641">
    <property type="entry name" value="Glyco_tranf_2_3"/>
    <property type="match status" value="1"/>
</dbReference>
<comment type="function">
    <text evidence="9">Catalytic subunit of cellulose synthase. It polymerizes uridine 5'-diphosphate glucose to cellulose.</text>
</comment>
<accession>A0A1M7ZQE2</accession>
<dbReference type="NCBIfam" id="TIGR03030">
    <property type="entry name" value="CelA"/>
    <property type="match status" value="1"/>
</dbReference>
<keyword evidence="2 9" id="KW-1003">Cell membrane</keyword>
<dbReference type="SUPFAM" id="SSF53448">
    <property type="entry name" value="Nucleotide-diphospho-sugar transferases"/>
    <property type="match status" value="1"/>
</dbReference>
<evidence type="ECO:0000256" key="7">
    <source>
        <dbReference type="ARBA" id="ARBA00022989"/>
    </source>
</evidence>
<comment type="cofactor">
    <cofactor evidence="9">
        <name>Mg(2+)</name>
        <dbReference type="ChEBI" id="CHEBI:18420"/>
    </cofactor>
</comment>
<dbReference type="UniPathway" id="UPA00694"/>
<feature type="transmembrane region" description="Helical" evidence="9">
    <location>
        <begin position="436"/>
        <end position="454"/>
    </location>
</feature>
<evidence type="ECO:0000256" key="4">
    <source>
        <dbReference type="ARBA" id="ARBA00022676"/>
    </source>
</evidence>
<evidence type="ECO:0000256" key="8">
    <source>
        <dbReference type="ARBA" id="ARBA00023136"/>
    </source>
</evidence>
<keyword evidence="9" id="KW-0135">Cellulose biosynthesis</keyword>
<evidence type="ECO:0000256" key="6">
    <source>
        <dbReference type="ARBA" id="ARBA00022692"/>
    </source>
</evidence>
<evidence type="ECO:0000313" key="11">
    <source>
        <dbReference type="EMBL" id="SHO67133.1"/>
    </source>
</evidence>
<dbReference type="InterPro" id="IPR050321">
    <property type="entry name" value="Glycosyltr_2/OpgH_subfam"/>
</dbReference>
<comment type="pathway">
    <text evidence="9">Glycan metabolism; bacterial cellulose biosynthesis.</text>
</comment>
<keyword evidence="6 9" id="KW-0812">Transmembrane</keyword>
<evidence type="ECO:0000256" key="2">
    <source>
        <dbReference type="ARBA" id="ARBA00022475"/>
    </source>
</evidence>
<proteinExistence type="predicted"/>
<dbReference type="GO" id="GO:0005886">
    <property type="term" value="C:plasma membrane"/>
    <property type="evidence" value="ECO:0007669"/>
    <property type="project" value="UniProtKB-SubCell"/>
</dbReference>